<proteinExistence type="predicted"/>
<organism evidence="3">
    <name type="scientific">hydrothermal vent metagenome</name>
    <dbReference type="NCBI Taxonomy" id="652676"/>
    <lineage>
        <taxon>unclassified sequences</taxon>
        <taxon>metagenomes</taxon>
        <taxon>ecological metagenomes</taxon>
    </lineage>
</organism>
<dbReference type="InterPro" id="IPR011006">
    <property type="entry name" value="CheY-like_superfamily"/>
</dbReference>
<dbReference type="Pfam" id="PF00072">
    <property type="entry name" value="Response_reg"/>
    <property type="match status" value="2"/>
</dbReference>
<name>A0A3B0SQ71_9ZZZZ</name>
<dbReference type="CDD" id="cd17574">
    <property type="entry name" value="REC_OmpR"/>
    <property type="match status" value="1"/>
</dbReference>
<protein>
    <recommendedName>
        <fullName evidence="2">Response regulatory domain-containing protein</fullName>
    </recommendedName>
</protein>
<evidence type="ECO:0000259" key="2">
    <source>
        <dbReference type="PROSITE" id="PS50110"/>
    </source>
</evidence>
<dbReference type="PANTHER" id="PTHR44591:SF23">
    <property type="entry name" value="CHEY SUBFAMILY"/>
    <property type="match status" value="1"/>
</dbReference>
<dbReference type="InterPro" id="IPR001789">
    <property type="entry name" value="Sig_transdc_resp-reg_receiver"/>
</dbReference>
<dbReference type="GO" id="GO:0000160">
    <property type="term" value="P:phosphorelay signal transduction system"/>
    <property type="evidence" value="ECO:0007669"/>
    <property type="project" value="InterPro"/>
</dbReference>
<feature type="domain" description="Response regulatory" evidence="2">
    <location>
        <begin position="1"/>
        <end position="71"/>
    </location>
</feature>
<sequence length="219" mass="23471">MILDLFLPDADGRQLLTELRKDPTTADLVVIVLSGSDSEVARAECLALGANTFVPKPFDPASFGPLVDSLLESDASTELREAAVAVAVIDEPSEPDGPQSVLLAEDDDLVAALIIDRLSRDGFELVHCVDGEAALAEARRNPPDVAILDVKMPKMDGFEVLSHFREIPELLDTAVIVLTALGSEHDVVRGFDLGADDYVLKPFSPTELAARVQRLAAQS</sequence>
<gene>
    <name evidence="3" type="ORF">MNBD_ACTINO01-660</name>
</gene>
<dbReference type="Gene3D" id="3.40.50.2300">
    <property type="match status" value="2"/>
</dbReference>
<dbReference type="AlphaFoldDB" id="A0A3B0SQ71"/>
<dbReference type="SUPFAM" id="SSF52172">
    <property type="entry name" value="CheY-like"/>
    <property type="match status" value="2"/>
</dbReference>
<dbReference type="InterPro" id="IPR050595">
    <property type="entry name" value="Bact_response_regulator"/>
</dbReference>
<dbReference type="EMBL" id="UOEI01000563">
    <property type="protein sequence ID" value="VAW07975.1"/>
    <property type="molecule type" value="Genomic_DNA"/>
</dbReference>
<reference evidence="3" key="1">
    <citation type="submission" date="2018-06" db="EMBL/GenBank/DDBJ databases">
        <authorList>
            <person name="Zhirakovskaya E."/>
        </authorList>
    </citation>
    <scope>NUCLEOTIDE SEQUENCE</scope>
</reference>
<keyword evidence="1" id="KW-0597">Phosphoprotein</keyword>
<dbReference type="SMART" id="SM00448">
    <property type="entry name" value="REC"/>
    <property type="match status" value="1"/>
</dbReference>
<feature type="domain" description="Response regulatory" evidence="2">
    <location>
        <begin position="100"/>
        <end position="216"/>
    </location>
</feature>
<dbReference type="PROSITE" id="PS50110">
    <property type="entry name" value="RESPONSE_REGULATORY"/>
    <property type="match status" value="2"/>
</dbReference>
<dbReference type="PANTHER" id="PTHR44591">
    <property type="entry name" value="STRESS RESPONSE REGULATOR PROTEIN 1"/>
    <property type="match status" value="1"/>
</dbReference>
<accession>A0A3B0SQ71</accession>
<evidence type="ECO:0000313" key="3">
    <source>
        <dbReference type="EMBL" id="VAW07975.1"/>
    </source>
</evidence>
<evidence type="ECO:0000256" key="1">
    <source>
        <dbReference type="ARBA" id="ARBA00022553"/>
    </source>
</evidence>